<dbReference type="RefSeq" id="WP_015160010.1">
    <property type="nucleotide sequence ID" value="NC_019697.1"/>
</dbReference>
<organism evidence="8 9">
    <name type="scientific">Chamaesiphon minutus (strain ATCC 27169 / PCC 6605)</name>
    <dbReference type="NCBI Taxonomy" id="1173020"/>
    <lineage>
        <taxon>Bacteria</taxon>
        <taxon>Bacillati</taxon>
        <taxon>Cyanobacteriota</taxon>
        <taxon>Cyanophyceae</taxon>
        <taxon>Gomontiellales</taxon>
        <taxon>Chamaesiphonaceae</taxon>
        <taxon>Chamaesiphon</taxon>
    </lineage>
</organism>
<evidence type="ECO:0000256" key="5">
    <source>
        <dbReference type="SAM" id="MobiDB-lite"/>
    </source>
</evidence>
<protein>
    <submittedName>
        <fullName evidence="8">Amino acid adenylation enzyme/thioester reductase family protein</fullName>
    </submittedName>
</protein>
<dbReference type="PANTHER" id="PTHR43775">
    <property type="entry name" value="FATTY ACID SYNTHASE"/>
    <property type="match status" value="1"/>
</dbReference>
<dbReference type="InterPro" id="IPR015424">
    <property type="entry name" value="PyrdxlP-dep_Trfase"/>
</dbReference>
<accession>K9UGD5</accession>
<dbReference type="Gene3D" id="1.10.1200.10">
    <property type="entry name" value="ACP-like"/>
    <property type="match status" value="2"/>
</dbReference>
<dbReference type="InterPro" id="IPR020841">
    <property type="entry name" value="PKS_Beta-ketoAc_synthase_dom"/>
</dbReference>
<feature type="domain" description="Ketosynthase family 3 (KS3)" evidence="7">
    <location>
        <begin position="958"/>
        <end position="1384"/>
    </location>
</feature>
<evidence type="ECO:0000256" key="1">
    <source>
        <dbReference type="ARBA" id="ARBA00022450"/>
    </source>
</evidence>
<dbReference type="InterPro" id="IPR015422">
    <property type="entry name" value="PyrdxlP-dep_Trfase_small"/>
</dbReference>
<dbReference type="InterPro" id="IPR025110">
    <property type="entry name" value="AMP-bd_C"/>
</dbReference>
<dbReference type="SUPFAM" id="SSF47336">
    <property type="entry name" value="ACP-like"/>
    <property type="match status" value="2"/>
</dbReference>
<dbReference type="Proteomes" id="UP000010366">
    <property type="component" value="Chromosome"/>
</dbReference>
<dbReference type="InterPro" id="IPR014031">
    <property type="entry name" value="Ketoacyl_synth_C"/>
</dbReference>
<dbReference type="eggNOG" id="COG0236">
    <property type="taxonomic scope" value="Bacteria"/>
</dbReference>
<feature type="region of interest" description="Disordered" evidence="5">
    <location>
        <begin position="1469"/>
        <end position="1505"/>
    </location>
</feature>
<dbReference type="FunFam" id="3.40.50.980:FF:000002">
    <property type="entry name" value="Enterobactin synthetase component F"/>
    <property type="match status" value="1"/>
</dbReference>
<keyword evidence="4" id="KW-0663">Pyridoxal phosphate</keyword>
<dbReference type="PROSITE" id="PS00012">
    <property type="entry name" value="PHOSPHOPANTETHEINE"/>
    <property type="match status" value="1"/>
</dbReference>
<dbReference type="Gene3D" id="3.40.47.10">
    <property type="match status" value="1"/>
</dbReference>
<dbReference type="InterPro" id="IPR005814">
    <property type="entry name" value="Aminotrans_3"/>
</dbReference>
<dbReference type="PROSITE" id="PS50075">
    <property type="entry name" value="CARRIER"/>
    <property type="match status" value="2"/>
</dbReference>
<dbReference type="CDD" id="cd00833">
    <property type="entry name" value="PKS"/>
    <property type="match status" value="1"/>
</dbReference>
<dbReference type="InterPro" id="IPR018201">
    <property type="entry name" value="Ketoacyl_synth_AS"/>
</dbReference>
<dbReference type="SUPFAM" id="SSF53448">
    <property type="entry name" value="Nucleotide-diphospho-sugar transferases"/>
    <property type="match status" value="1"/>
</dbReference>
<dbReference type="GO" id="GO:0004315">
    <property type="term" value="F:3-oxoacyl-[acyl-carrier-protein] synthase activity"/>
    <property type="evidence" value="ECO:0007669"/>
    <property type="project" value="InterPro"/>
</dbReference>
<dbReference type="InterPro" id="IPR016035">
    <property type="entry name" value="Acyl_Trfase/lysoPLipase"/>
</dbReference>
<dbReference type="SUPFAM" id="SSF56801">
    <property type="entry name" value="Acetyl-CoA synthetase-like"/>
    <property type="match status" value="1"/>
</dbReference>
<feature type="compositionally biased region" description="Polar residues" evidence="5">
    <location>
        <begin position="1491"/>
        <end position="1500"/>
    </location>
</feature>
<keyword evidence="1" id="KW-0596">Phosphopantetheine</keyword>
<dbReference type="InterPro" id="IPR016036">
    <property type="entry name" value="Malonyl_transacylase_ACP-bd"/>
</dbReference>
<dbReference type="InterPro" id="IPR042099">
    <property type="entry name" value="ANL_N_sf"/>
</dbReference>
<dbReference type="eggNOG" id="COG1020">
    <property type="taxonomic scope" value="Bacteria"/>
</dbReference>
<dbReference type="EMBL" id="CP003600">
    <property type="protein sequence ID" value="AFY93865.1"/>
    <property type="molecule type" value="Genomic_DNA"/>
</dbReference>
<proteinExistence type="predicted"/>
<dbReference type="FunFam" id="3.40.50.12780:FF:000012">
    <property type="entry name" value="Non-ribosomal peptide synthetase"/>
    <property type="match status" value="1"/>
</dbReference>
<dbReference type="InterPro" id="IPR045851">
    <property type="entry name" value="AMP-bd_C_sf"/>
</dbReference>
<dbReference type="Pfam" id="PF02801">
    <property type="entry name" value="Ketoacyl-synt_C"/>
    <property type="match status" value="1"/>
</dbReference>
<feature type="region of interest" description="Disordered" evidence="5">
    <location>
        <begin position="2078"/>
        <end position="2131"/>
    </location>
</feature>
<dbReference type="Gene3D" id="3.40.640.10">
    <property type="entry name" value="Type I PLP-dependent aspartate aminotransferase-like (Major domain)"/>
    <property type="match status" value="1"/>
</dbReference>
<dbReference type="OrthoDB" id="499075at2"/>
<dbReference type="eggNOG" id="COG3321">
    <property type="taxonomic scope" value="Bacteria"/>
</dbReference>
<evidence type="ECO:0000259" key="7">
    <source>
        <dbReference type="PROSITE" id="PS52004"/>
    </source>
</evidence>
<dbReference type="SUPFAM" id="SSF53383">
    <property type="entry name" value="PLP-dependent transferases"/>
    <property type="match status" value="1"/>
</dbReference>
<dbReference type="InterPro" id="IPR036736">
    <property type="entry name" value="ACP-like_sf"/>
</dbReference>
<dbReference type="InterPro" id="IPR001173">
    <property type="entry name" value="Glyco_trans_2-like"/>
</dbReference>
<keyword evidence="3" id="KW-0808">Transferase</keyword>
<dbReference type="SUPFAM" id="SSF53901">
    <property type="entry name" value="Thiolase-like"/>
    <property type="match status" value="1"/>
</dbReference>
<dbReference type="InterPro" id="IPR000873">
    <property type="entry name" value="AMP-dep_synth/lig_dom"/>
</dbReference>
<evidence type="ECO:0000256" key="4">
    <source>
        <dbReference type="ARBA" id="ARBA00022898"/>
    </source>
</evidence>
<dbReference type="InterPro" id="IPR001227">
    <property type="entry name" value="Ac_transferase_dom_sf"/>
</dbReference>
<dbReference type="InterPro" id="IPR014030">
    <property type="entry name" value="Ketoacyl_synth_N"/>
</dbReference>
<dbReference type="Pfam" id="PF00535">
    <property type="entry name" value="Glycos_transf_2"/>
    <property type="match status" value="1"/>
</dbReference>
<dbReference type="CDD" id="cd17643">
    <property type="entry name" value="A_NRPS_Cytc1-like"/>
    <property type="match status" value="1"/>
</dbReference>
<dbReference type="PANTHER" id="PTHR43775:SF51">
    <property type="entry name" value="INACTIVE PHENOLPHTHIOCEROL SYNTHESIS POLYKETIDE SYNTHASE TYPE I PKS1-RELATED"/>
    <property type="match status" value="1"/>
</dbReference>
<dbReference type="InterPro" id="IPR009081">
    <property type="entry name" value="PP-bd_ACP"/>
</dbReference>
<dbReference type="Pfam" id="PF00550">
    <property type="entry name" value="PP-binding"/>
    <property type="match status" value="2"/>
</dbReference>
<dbReference type="Gene3D" id="3.40.366.10">
    <property type="entry name" value="Malonyl-Coenzyme A Acyl Carrier Protein, domain 2"/>
    <property type="match status" value="1"/>
</dbReference>
<feature type="compositionally biased region" description="Basic and acidic residues" evidence="5">
    <location>
        <begin position="1476"/>
        <end position="1489"/>
    </location>
</feature>
<dbReference type="Pfam" id="PF00501">
    <property type="entry name" value="AMP-binding"/>
    <property type="match status" value="1"/>
</dbReference>
<dbReference type="SMART" id="SM00827">
    <property type="entry name" value="PKS_AT"/>
    <property type="match status" value="1"/>
</dbReference>
<dbReference type="PROSITE" id="PS00600">
    <property type="entry name" value="AA_TRANSFER_CLASS_3"/>
    <property type="match status" value="1"/>
</dbReference>
<dbReference type="NCBIfam" id="TIGR01733">
    <property type="entry name" value="AA-adenyl-dom"/>
    <property type="match status" value="1"/>
</dbReference>
<dbReference type="CDD" id="cd00610">
    <property type="entry name" value="OAT_like"/>
    <property type="match status" value="1"/>
</dbReference>
<dbReference type="Gene3D" id="3.90.550.10">
    <property type="entry name" value="Spore Coat Polysaccharide Biosynthesis Protein SpsA, Chain A"/>
    <property type="match status" value="1"/>
</dbReference>
<dbReference type="Pfam" id="PF22621">
    <property type="entry name" value="CurL-like_PKS_C"/>
    <property type="match status" value="1"/>
</dbReference>
<feature type="domain" description="Carrier" evidence="6">
    <location>
        <begin position="1899"/>
        <end position="1981"/>
    </location>
</feature>
<dbReference type="SUPFAM" id="SSF52151">
    <property type="entry name" value="FabD/lysophospholipase-like"/>
    <property type="match status" value="1"/>
</dbReference>
<evidence type="ECO:0000256" key="3">
    <source>
        <dbReference type="ARBA" id="ARBA00022679"/>
    </source>
</evidence>
<dbReference type="InterPro" id="IPR006162">
    <property type="entry name" value="Ppantetheine_attach_site"/>
</dbReference>
<keyword evidence="9" id="KW-1185">Reference proteome</keyword>
<dbReference type="InterPro" id="IPR015421">
    <property type="entry name" value="PyrdxlP-dep_Trfase_major"/>
</dbReference>
<dbReference type="GO" id="GO:0043041">
    <property type="term" value="P:amino acid activation for nonribosomal peptide biosynthetic process"/>
    <property type="evidence" value="ECO:0007669"/>
    <property type="project" value="UniProtKB-ARBA"/>
</dbReference>
<dbReference type="InterPro" id="IPR049704">
    <property type="entry name" value="Aminotrans_3_PPA_site"/>
</dbReference>
<dbReference type="Gene3D" id="3.40.50.12780">
    <property type="entry name" value="N-terminal domain of ligase-like"/>
    <property type="match status" value="1"/>
</dbReference>
<dbReference type="eggNOG" id="COG0001">
    <property type="taxonomic scope" value="Bacteria"/>
</dbReference>
<dbReference type="GO" id="GO:0030170">
    <property type="term" value="F:pyridoxal phosphate binding"/>
    <property type="evidence" value="ECO:0007669"/>
    <property type="project" value="InterPro"/>
</dbReference>
<dbReference type="GO" id="GO:0044550">
    <property type="term" value="P:secondary metabolite biosynthetic process"/>
    <property type="evidence" value="ECO:0007669"/>
    <property type="project" value="UniProtKB-ARBA"/>
</dbReference>
<evidence type="ECO:0000313" key="8">
    <source>
        <dbReference type="EMBL" id="AFY93865.1"/>
    </source>
</evidence>
<dbReference type="InterPro" id="IPR014043">
    <property type="entry name" value="Acyl_transferase_dom"/>
</dbReference>
<dbReference type="SUPFAM" id="SSF55048">
    <property type="entry name" value="Probable ACP-binding domain of malonyl-CoA ACP transacylase"/>
    <property type="match status" value="1"/>
</dbReference>
<evidence type="ECO:0000313" key="9">
    <source>
        <dbReference type="Proteomes" id="UP000010366"/>
    </source>
</evidence>
<dbReference type="Pfam" id="PF13193">
    <property type="entry name" value="AMP-binding_C"/>
    <property type="match status" value="1"/>
</dbReference>
<dbReference type="GO" id="GO:0008483">
    <property type="term" value="F:transaminase activity"/>
    <property type="evidence" value="ECO:0007669"/>
    <property type="project" value="InterPro"/>
</dbReference>
<feature type="domain" description="Carrier" evidence="6">
    <location>
        <begin position="858"/>
        <end position="933"/>
    </location>
</feature>
<evidence type="ECO:0000256" key="2">
    <source>
        <dbReference type="ARBA" id="ARBA00022553"/>
    </source>
</evidence>
<dbReference type="FunFam" id="3.40.50.980:FF:000001">
    <property type="entry name" value="Non-ribosomal peptide synthetase"/>
    <property type="match status" value="1"/>
</dbReference>
<dbReference type="Gene3D" id="3.30.300.30">
    <property type="match status" value="1"/>
</dbReference>
<dbReference type="SMART" id="SM00825">
    <property type="entry name" value="PKS_KS"/>
    <property type="match status" value="1"/>
</dbReference>
<sequence length="2636" mass="288137">MNQPLVNASSVSIVIPAYNSSAFLTAAIESVLAQTYRDGEIEIVVVDDGSTDDTKAVCDRYPTVKYIYQRNQGYLVARNQGIDISTGRYLIFLDSDDYIFPDAIEIGIKQLQERPEAGFVFGRYIFKAINPDGTYSTQKLFAEPPPTASYATILSAQHNIQCATVIFRREAVESVGGFAPGLEDLNLWLGIARTWPIYFHDRAVSEYRYHGDNFSSKSAKMLTSTLQTLELEWDYLRQTGDLELTAAYQQGRAAWIKFYGDRLLYDAIRSAQASDSISARENLQLVLTYDPQIQWVDRETYDVAIDLLPMPQQQQLIAHRQPQPQSYPQTQCLHQLFEAQVERTPDAIAVVCEDSRSERLCQRHLTYRELNDRANQLASHLQTLNVQPEVLVGISVERSLEMAIGILGILKAGGAYVPLDPAYPPERLAYMVADSDISVLVVSKDLGAVFAEYAGTLVYLDAMAQTQFDRTNPTSAVTPDNLIYTIYTSGSTGQPKGVPISHANVGRLFAASQHWYDFDERDVWVMFHSYAFDVSVWEFWGALIHGGRLVIVPFGVSRSPQEFYELLHKERVTVLCQTPSAFRQLQRVATGDAATLKLSLRAVIFAGEALDVQSLKPWFERYGDRVPQLVNMYGPTETTVYATYHPISRADLDLQECRGSVIGRPIPDLRLHILDRDLQPVPSGVAGELYIGGAGVARDGYLRRPELNAQRFIPNPFDEPSAPVLYKTGDLASYLPNGDIEYLGRMDRQVKLRGFRIELGEIEATIAKNLAVQEAVVIIREDEPGDPRLVAYLILTTPASITISELRDSLRQQLPNYMVPSAFVCLEAMPLTPNGKLDREALPAADRTSFGLADSFVAAGTSTEAILTGIWQEILRLEHVGIEDNFFDIGGNSLLGVKAIEQIQERFQVKVPVVRLYQYFNIRLMAEYLATIVDRQPPAAVTANISTTVSQPQRQVKTTDVAVIGMVGRFPGANSIEELWANLRAGTESMTWFDEADIDPSIDPDKIASPNYIRAKGILAGAELFDANFFGINDREAQMMDPQTRIFLELAAEALENVGYLAVDGNKIGVYAGAADNTYFEKHLSCQPEILDRFGEFQTHLVNDRDYLTTRASYELNLQGPSINISTACSTSLVAIIQAYQGLLNGQCDLALAGGVAITTPQNQGYLHQEGSIFTPDGHCRPFDANAQGTLFNNGAGIVVLKRLDEAIADGDRIYTVIKGVGMNNDGADKVSFMAPSISGQMGAILQAQQAAEVHPETISYIEAHGTATALGDPIEVEALTQAFRTQTAATQFCGIGSIKGNLGHLTAAAGVAGFIKTALALYHRQLPPSINYDRPNPHINFANSPFYVNDKLVDWPSSGNTPRRAGVSSFGGGGTNAHVVLEEPPQTATSSPSRPYQLLLLSAKTETALELAASNLQQHLDRHPNLNLADVAFTLQQGRKTYAHRRFIVCQTGADEVARFKYEKLEMGAGGGNTKTEDHTSDRQRRAELATSSPATATRHSPRHTPQVVFLFPGQGAQSVNMGANLYDCEPVFRQAIDTCAEILQPILGLDLCQILYPQAEQLAASTQLLGQTRYTQPALFAIEYALAQLWQSWGVKPAAAIGHSIGEFVAACLAGVFSLADALELVAMRGKLMWDLPTGSMLSVRLPAAEIEPRLPAEIAISAINGPNLCVVSGSTPAIERLQQELEAQEIVCKLLHTSHAFHSPMMDSIVAPFAKLVAAIPLSPPQMPFVSCVSGDWITAEQAIDPHYWANHLRQPVRFAEGVRTLWQQQPNYVLLEVGPRQTLTVLARQQITDRQHQIALASLGNTSTDCADWQDLLIAIGQLWLAGVEIDWQQFYRNETRHRVPLPTYPFDRQKYWIDPPSRAQTFAPPVSTTPIPLAPYLAPAPMSLVPSLASMTEPRAVRLIPSIAEVFKDTAGVEIGTHERQATFLELGLDSLSLTQVALSLKKKFQVKVTFRQLLEDCSTLATLADSIDLQLPPDAFPAPVSVAHTPDLVPTVSVAPSPILPAPTPTHAVAFTPATTIVAPLNATADSSSSAIAAVVQQQLQIMARQLELLGGNAATSTLQVSTPVAPSEIVPATPAPSNGNGNGNGTSNNGKSPLPTPAIATPAAAGPSPGAKISKTIDTSLSPQQQTALATIIDRYVAKTKVSKQQAQEHRRYLADPRTVSGFTPLLKEMVYPIVTDRAQGSRLWDEDGNEYIDLTNGFGLNFFGWSPDFITNAIKAQLDKGMAIGPQTPLAGKAAKKIARLTGMERVAFCNTGSEAVMAALRIARTVTGKDLVAIFSGSYHGTFDEVLFRAGPNLKTFPSAPGVMASALENILVLDYDSPKSLQIIAEYADRLAAVVVEPVQSRHPHIQPHAFLHELRSLTARSEIALIIDEVITGFRVAPGGAQEHFGVKADIATYGKVVGGGMPIGILTGTSKYMDALDGGFWQFGDRSIPETGVTFFAGTFVRHPLALAAVEATLQQLEAGGAELQQSLNTKTQQIVDRLTAHFELVGAQIKIEHFSSWFYLIFDATENYGGLLFYLLRERGIHIWENRPCFLTLAHSDADIETIIWAFQICIAELQSLGFLSSSDRAIAINSNLPPQPGAKLGKDRDGNPAWFVTDPQRNGEYLQIGTALKGVMGNRIER</sequence>
<name>K9UGD5_CHAP6</name>
<dbReference type="PATRIC" id="fig|1173020.3.peg.3230"/>
<dbReference type="Pfam" id="PF00698">
    <property type="entry name" value="Acyl_transf_1"/>
    <property type="match status" value="1"/>
</dbReference>
<dbReference type="HOGENOM" id="CLU_000022_9_1_3"/>
<dbReference type="InterPro" id="IPR010071">
    <property type="entry name" value="AA_adenyl_dom"/>
</dbReference>
<dbReference type="STRING" id="1173020.Cha6605_2829"/>
<dbReference type="GO" id="GO:0004312">
    <property type="term" value="F:fatty acid synthase activity"/>
    <property type="evidence" value="ECO:0007669"/>
    <property type="project" value="TreeGrafter"/>
</dbReference>
<dbReference type="KEGG" id="cmp:Cha6605_2829"/>
<dbReference type="PROSITE" id="PS52004">
    <property type="entry name" value="KS3_2"/>
    <property type="match status" value="1"/>
</dbReference>
<dbReference type="Pfam" id="PF00202">
    <property type="entry name" value="Aminotran_3"/>
    <property type="match status" value="1"/>
</dbReference>
<feature type="compositionally biased region" description="Low complexity" evidence="5">
    <location>
        <begin position="2086"/>
        <end position="2122"/>
    </location>
</feature>
<dbReference type="CDD" id="cd00761">
    <property type="entry name" value="Glyco_tranf_GTA_type"/>
    <property type="match status" value="1"/>
</dbReference>
<keyword evidence="2" id="KW-0597">Phosphoprotein</keyword>
<dbReference type="Pfam" id="PF00109">
    <property type="entry name" value="ketoacyl-synt"/>
    <property type="match status" value="1"/>
</dbReference>
<dbReference type="PROSITE" id="PS00606">
    <property type="entry name" value="KS3_1"/>
    <property type="match status" value="1"/>
</dbReference>
<reference evidence="8 9" key="1">
    <citation type="submission" date="2012-05" db="EMBL/GenBank/DDBJ databases">
        <title>Finished chromosome of genome of Chamaesiphon sp. PCC 6605.</title>
        <authorList>
            <consortium name="US DOE Joint Genome Institute"/>
            <person name="Gugger M."/>
            <person name="Coursin T."/>
            <person name="Rippka R."/>
            <person name="Tandeau De Marsac N."/>
            <person name="Huntemann M."/>
            <person name="Wei C.-L."/>
            <person name="Han J."/>
            <person name="Detter J.C."/>
            <person name="Han C."/>
            <person name="Tapia R."/>
            <person name="Chen A."/>
            <person name="Kyrpides N."/>
            <person name="Mavromatis K."/>
            <person name="Markowitz V."/>
            <person name="Szeto E."/>
            <person name="Ivanova N."/>
            <person name="Pagani I."/>
            <person name="Pati A."/>
            <person name="Goodwin L."/>
            <person name="Nordberg H.P."/>
            <person name="Cantor M.N."/>
            <person name="Hua S.X."/>
            <person name="Woyke T."/>
            <person name="Kerfeld C.A."/>
        </authorList>
    </citation>
    <scope>NUCLEOTIDE SEQUENCE [LARGE SCALE GENOMIC DNA]</scope>
    <source>
        <strain evidence="9">ATCC 27169 / PCC 6605</strain>
    </source>
</reference>
<dbReference type="InterPro" id="IPR016039">
    <property type="entry name" value="Thiolase-like"/>
</dbReference>
<gene>
    <name evidence="8" type="ORF">Cha6605_2829</name>
</gene>
<dbReference type="Gene3D" id="3.90.1150.10">
    <property type="entry name" value="Aspartate Aminotransferase, domain 1"/>
    <property type="match status" value="1"/>
</dbReference>
<dbReference type="InterPro" id="IPR029044">
    <property type="entry name" value="Nucleotide-diphossugar_trans"/>
</dbReference>
<dbReference type="SMART" id="SM01294">
    <property type="entry name" value="PKS_PP_betabranch"/>
    <property type="match status" value="1"/>
</dbReference>
<dbReference type="Gene3D" id="3.30.70.250">
    <property type="entry name" value="Malonyl-CoA ACP transacylase, ACP-binding"/>
    <property type="match status" value="1"/>
</dbReference>
<dbReference type="Gene3D" id="3.30.70.3290">
    <property type="match status" value="1"/>
</dbReference>
<evidence type="ECO:0000259" key="6">
    <source>
        <dbReference type="PROSITE" id="PS50075"/>
    </source>
</evidence>
<dbReference type="FunFam" id="3.30.300.30:FF:000010">
    <property type="entry name" value="Enterobactin synthetase component F"/>
    <property type="match status" value="1"/>
</dbReference>
<dbReference type="InterPro" id="IPR050091">
    <property type="entry name" value="PKS_NRPS_Biosynth_Enz"/>
</dbReference>
<dbReference type="GO" id="GO:0006633">
    <property type="term" value="P:fatty acid biosynthetic process"/>
    <property type="evidence" value="ECO:0007669"/>
    <property type="project" value="InterPro"/>
</dbReference>